<evidence type="ECO:0000256" key="1">
    <source>
        <dbReference type="SAM" id="MobiDB-lite"/>
    </source>
</evidence>
<accession>A0A554XG76</accession>
<gene>
    <name evidence="2" type="ORF">Tfont_02536</name>
</gene>
<evidence type="ECO:0000313" key="2">
    <source>
        <dbReference type="EMBL" id="TSE34779.1"/>
    </source>
</evidence>
<sequence>MWPKYPSTELRTRRFDHSVASARPSKLRARGAADTAQGGSPSARYSPTPPNAASAATPSISDSHGSAAPNARSPWALADPRISAAISSPIAAPSPSRNHCAASRMPTG</sequence>
<name>A0A554XG76_9BURK</name>
<evidence type="ECO:0000313" key="3">
    <source>
        <dbReference type="Proteomes" id="UP000316388"/>
    </source>
</evidence>
<feature type="region of interest" description="Disordered" evidence="1">
    <location>
        <begin position="87"/>
        <end position="108"/>
    </location>
</feature>
<feature type="region of interest" description="Disordered" evidence="1">
    <location>
        <begin position="1"/>
        <end position="74"/>
    </location>
</feature>
<proteinExistence type="predicted"/>
<dbReference type="AlphaFoldDB" id="A0A554XG76"/>
<reference evidence="2 3" key="1">
    <citation type="submission" date="2019-07" db="EMBL/GenBank/DDBJ databases">
        <title>Tepidimonas fonticaldi AT-A2 draft genome.</title>
        <authorList>
            <person name="Da Costa M.S."/>
            <person name="Froufe H.J.C."/>
            <person name="Egas C."/>
            <person name="Albuquerque L."/>
        </authorList>
    </citation>
    <scope>NUCLEOTIDE SEQUENCE [LARGE SCALE GENOMIC DNA]</scope>
    <source>
        <strain evidence="2 3">AT-A2</strain>
    </source>
</reference>
<dbReference type="Proteomes" id="UP000316388">
    <property type="component" value="Unassembled WGS sequence"/>
</dbReference>
<protein>
    <submittedName>
        <fullName evidence="2">Uncharacterized protein</fullName>
    </submittedName>
</protein>
<dbReference type="EMBL" id="VJOO01000036">
    <property type="protein sequence ID" value="TSE34779.1"/>
    <property type="molecule type" value="Genomic_DNA"/>
</dbReference>
<feature type="compositionally biased region" description="Low complexity" evidence="1">
    <location>
        <begin position="87"/>
        <end position="96"/>
    </location>
</feature>
<feature type="compositionally biased region" description="Low complexity" evidence="1">
    <location>
        <begin position="51"/>
        <end position="61"/>
    </location>
</feature>
<comment type="caution">
    <text evidence="2">The sequence shown here is derived from an EMBL/GenBank/DDBJ whole genome shotgun (WGS) entry which is preliminary data.</text>
</comment>
<organism evidence="2 3">
    <name type="scientific">Tepidimonas fonticaldi</name>
    <dbReference type="NCBI Taxonomy" id="1101373"/>
    <lineage>
        <taxon>Bacteria</taxon>
        <taxon>Pseudomonadati</taxon>
        <taxon>Pseudomonadota</taxon>
        <taxon>Betaproteobacteria</taxon>
        <taxon>Burkholderiales</taxon>
        <taxon>Tepidimonas</taxon>
    </lineage>
</organism>